<dbReference type="InterPro" id="IPR052260">
    <property type="entry name" value="Autophagy_Rcpt_SigReg"/>
</dbReference>
<dbReference type="SMART" id="SM00666">
    <property type="entry name" value="PB1"/>
    <property type="match status" value="1"/>
</dbReference>
<dbReference type="InterPro" id="IPR033741">
    <property type="entry name" value="SQSTM_UBA"/>
</dbReference>
<evidence type="ECO:0000256" key="5">
    <source>
        <dbReference type="ARBA" id="ARBA00022723"/>
    </source>
</evidence>
<dbReference type="PROSITE" id="PS01357">
    <property type="entry name" value="ZF_ZZ_1"/>
    <property type="match status" value="1"/>
</dbReference>
<dbReference type="CDD" id="cd02340">
    <property type="entry name" value="ZZ_NBR1_like"/>
    <property type="match status" value="1"/>
</dbReference>
<feature type="region of interest" description="Disordered" evidence="16">
    <location>
        <begin position="417"/>
        <end position="438"/>
    </location>
</feature>
<dbReference type="InterPro" id="IPR034866">
    <property type="entry name" value="PB1_p62"/>
</dbReference>
<evidence type="ECO:0000256" key="8">
    <source>
        <dbReference type="ARBA" id="ARBA00022833"/>
    </source>
</evidence>
<dbReference type="InterPro" id="IPR009060">
    <property type="entry name" value="UBA-like_sf"/>
</dbReference>
<evidence type="ECO:0000256" key="2">
    <source>
        <dbReference type="ARBA" id="ARBA00004204"/>
    </source>
</evidence>
<dbReference type="GO" id="GO:0005080">
    <property type="term" value="F:protein kinase C binding"/>
    <property type="evidence" value="ECO:0007669"/>
    <property type="project" value="TreeGrafter"/>
</dbReference>
<dbReference type="InterPro" id="IPR015940">
    <property type="entry name" value="UBA"/>
</dbReference>
<dbReference type="Gene3D" id="3.30.60.90">
    <property type="match status" value="1"/>
</dbReference>
<feature type="region of interest" description="Disordered" evidence="16">
    <location>
        <begin position="175"/>
        <end position="205"/>
    </location>
</feature>
<sequence>MRCEITVTQRLYRGRALVRERARALTHGQLTIQGKSPARSWLTSDWSTTRKFRVQPSALRGDYPAANMSVMVKAYLLGKEEAVKEIRRFRIDHDVSSSFEYLSRKVISAFSHLQTQPFTLFYKDEDDDMVAFSSDDELMMALTCIKDDTFKLFIKEKKEHRRDFPAHAFPPFGFPPFSPGPHGPPPPPGPHGPHGPYGPHGAPGAQCPSAVHPGVTCDACEGPVAGTRFKCSVCPNYDLCSSCQAKGLHTEHVLLPIWHPIQHWFPRGKWMKWMRHSMWNQNRGPCGTNQNQNQNSNQARPNAEPSMGSEAPGSSSEAQTNVDFLKNIGEGVAAMLSPLGIDVDIDVEHGGQRTKVNPSNQSQDVEMEAEGGGANESPVPSGSDEEWTDLSSKEVDPSTGELQSLNAQDLDQDLKEAPSGLKEAPSGLKEAPSGLKEAPSGLREAALYPHLPPEADPGLVEALSHMLSMGFTDEGGWLTRLLQAKGGDIGAALDAIQYNANNKRR</sequence>
<accession>A0AAV2MHC6</accession>
<dbReference type="InterPro" id="IPR000270">
    <property type="entry name" value="PB1_dom"/>
</dbReference>
<dbReference type="SUPFAM" id="SSF46934">
    <property type="entry name" value="UBA-like"/>
    <property type="match status" value="1"/>
</dbReference>
<dbReference type="FunFam" id="3.10.20.90:FF:000320">
    <property type="entry name" value="Predicted protein"/>
    <property type="match status" value="1"/>
</dbReference>
<feature type="domain" description="ZZ-type" evidence="18">
    <location>
        <begin position="212"/>
        <end position="269"/>
    </location>
</feature>
<comment type="subcellular location">
    <subcellularLocation>
        <location evidence="2">Cytoplasm</location>
        <location evidence="2">Myofibril</location>
        <location evidence="2">Sarcomere</location>
    </subcellularLocation>
    <subcellularLocation>
        <location evidence="3">Cytoplasmic vesicle</location>
        <location evidence="3">Autophagosome</location>
    </subcellularLocation>
    <subcellularLocation>
        <location evidence="1">Nucleus</location>
    </subcellularLocation>
</comment>
<dbReference type="PROSITE" id="PS50135">
    <property type="entry name" value="ZF_ZZ_2"/>
    <property type="match status" value="1"/>
</dbReference>
<dbReference type="GO" id="GO:0016235">
    <property type="term" value="C:aggresome"/>
    <property type="evidence" value="ECO:0007669"/>
    <property type="project" value="TreeGrafter"/>
</dbReference>
<comment type="subunit">
    <text evidence="12">Interacts with aPKC and Traf6.</text>
</comment>
<dbReference type="Pfam" id="PF16577">
    <property type="entry name" value="UBA_5"/>
    <property type="match status" value="1"/>
</dbReference>
<dbReference type="GO" id="GO:0070530">
    <property type="term" value="F:K63-linked polyubiquitin modification-dependent protein binding"/>
    <property type="evidence" value="ECO:0007669"/>
    <property type="project" value="TreeGrafter"/>
</dbReference>
<dbReference type="PANTHER" id="PTHR15090:SF0">
    <property type="entry name" value="SEQUESTOSOME-1"/>
    <property type="match status" value="1"/>
</dbReference>
<evidence type="ECO:0000256" key="4">
    <source>
        <dbReference type="ARBA" id="ARBA00022490"/>
    </source>
</evidence>
<dbReference type="Pfam" id="PF00564">
    <property type="entry name" value="PB1"/>
    <property type="match status" value="1"/>
</dbReference>
<evidence type="ECO:0000256" key="6">
    <source>
        <dbReference type="ARBA" id="ARBA00022737"/>
    </source>
</evidence>
<dbReference type="GO" id="GO:0030017">
    <property type="term" value="C:sarcomere"/>
    <property type="evidence" value="ECO:0007669"/>
    <property type="project" value="UniProtKB-SubCell"/>
</dbReference>
<dbReference type="Gene3D" id="1.10.8.10">
    <property type="entry name" value="DNA helicase RuvA subunit, C-terminal domain"/>
    <property type="match status" value="1"/>
</dbReference>
<keyword evidence="21" id="KW-1185">Reference proteome</keyword>
<feature type="compositionally biased region" description="Pro residues" evidence="16">
    <location>
        <begin position="175"/>
        <end position="193"/>
    </location>
</feature>
<feature type="compositionally biased region" description="Low complexity" evidence="16">
    <location>
        <begin position="289"/>
        <end position="298"/>
    </location>
</feature>
<dbReference type="AlphaFoldDB" id="A0AAV2MHC6"/>
<dbReference type="InterPro" id="IPR000433">
    <property type="entry name" value="Znf_ZZ"/>
</dbReference>
<dbReference type="Proteomes" id="UP001497482">
    <property type="component" value="Chromosome 8"/>
</dbReference>
<dbReference type="GO" id="GO:0007032">
    <property type="term" value="P:endosome organization"/>
    <property type="evidence" value="ECO:0007669"/>
    <property type="project" value="TreeGrafter"/>
</dbReference>
<evidence type="ECO:0000256" key="15">
    <source>
        <dbReference type="PROSITE-ProRule" id="PRU00228"/>
    </source>
</evidence>
<dbReference type="CDD" id="cd06402">
    <property type="entry name" value="PB1_p62"/>
    <property type="match status" value="1"/>
</dbReference>
<dbReference type="GO" id="GO:0044753">
    <property type="term" value="C:amphisome"/>
    <property type="evidence" value="ECO:0007669"/>
    <property type="project" value="TreeGrafter"/>
</dbReference>
<dbReference type="GO" id="GO:0035973">
    <property type="term" value="P:aggrephagy"/>
    <property type="evidence" value="ECO:0007669"/>
    <property type="project" value="TreeGrafter"/>
</dbReference>
<dbReference type="FunFam" id="3.30.60.90:FF:000016">
    <property type="entry name" value="Refractory to sigma P"/>
    <property type="match status" value="1"/>
</dbReference>
<evidence type="ECO:0000256" key="13">
    <source>
        <dbReference type="ARBA" id="ARBA00071657"/>
    </source>
</evidence>
<keyword evidence="8" id="KW-0862">Zinc</keyword>
<keyword evidence="7 15" id="KW-0863">Zinc-finger</keyword>
<dbReference type="InterPro" id="IPR043145">
    <property type="entry name" value="Znf_ZZ_sf"/>
</dbReference>
<dbReference type="InterPro" id="IPR053793">
    <property type="entry name" value="PB1-like"/>
</dbReference>
<dbReference type="EMBL" id="OZ035830">
    <property type="protein sequence ID" value="CAL1612697.1"/>
    <property type="molecule type" value="Genomic_DNA"/>
</dbReference>
<keyword evidence="5" id="KW-0479">Metal-binding</keyword>
<feature type="region of interest" description="Disordered" evidence="16">
    <location>
        <begin position="281"/>
        <end position="318"/>
    </location>
</feature>
<protein>
    <recommendedName>
        <fullName evidence="13">Protein ref(2)P</fullName>
    </recommendedName>
    <alternativeName>
        <fullName evidence="14">Refractory to sigma P</fullName>
    </alternativeName>
</protein>
<evidence type="ECO:0000256" key="14">
    <source>
        <dbReference type="ARBA" id="ARBA00081379"/>
    </source>
</evidence>
<evidence type="ECO:0000256" key="3">
    <source>
        <dbReference type="ARBA" id="ARBA00004419"/>
    </source>
</evidence>
<dbReference type="SMART" id="SM00165">
    <property type="entry name" value="UBA"/>
    <property type="match status" value="1"/>
</dbReference>
<name>A0AAV2MHC6_KNICA</name>
<keyword evidence="10" id="KW-0539">Nucleus</keyword>
<dbReference type="GO" id="GO:0000423">
    <property type="term" value="P:mitophagy"/>
    <property type="evidence" value="ECO:0007669"/>
    <property type="project" value="TreeGrafter"/>
</dbReference>
<dbReference type="PANTHER" id="PTHR15090">
    <property type="entry name" value="SEQUESTOSOME 1-RELATED"/>
    <property type="match status" value="1"/>
</dbReference>
<keyword evidence="6" id="KW-0677">Repeat</keyword>
<evidence type="ECO:0000256" key="10">
    <source>
        <dbReference type="ARBA" id="ARBA00023242"/>
    </source>
</evidence>
<dbReference type="Pfam" id="PF00569">
    <property type="entry name" value="ZZ"/>
    <property type="match status" value="1"/>
</dbReference>
<feature type="domain" description="UBA" evidence="17">
    <location>
        <begin position="454"/>
        <end position="499"/>
    </location>
</feature>
<dbReference type="SUPFAM" id="SSF54277">
    <property type="entry name" value="CAD &amp; PB1 domains"/>
    <property type="match status" value="1"/>
</dbReference>
<dbReference type="PROSITE" id="PS50030">
    <property type="entry name" value="UBA"/>
    <property type="match status" value="1"/>
</dbReference>
<dbReference type="CDD" id="cd14320">
    <property type="entry name" value="UBA_SQSTM"/>
    <property type="match status" value="1"/>
</dbReference>
<evidence type="ECO:0000259" key="19">
    <source>
        <dbReference type="PROSITE" id="PS51745"/>
    </source>
</evidence>
<evidence type="ECO:0000259" key="18">
    <source>
        <dbReference type="PROSITE" id="PS50135"/>
    </source>
</evidence>
<keyword evidence="4" id="KW-0963">Cytoplasm</keyword>
<dbReference type="GO" id="GO:0008270">
    <property type="term" value="F:zinc ion binding"/>
    <property type="evidence" value="ECO:0007669"/>
    <property type="project" value="UniProtKB-KW"/>
</dbReference>
<feature type="compositionally biased region" description="Polar residues" evidence="16">
    <location>
        <begin position="354"/>
        <end position="364"/>
    </location>
</feature>
<evidence type="ECO:0000256" key="1">
    <source>
        <dbReference type="ARBA" id="ARBA00004123"/>
    </source>
</evidence>
<feature type="domain" description="PB1" evidence="19">
    <location>
        <begin position="69"/>
        <end position="157"/>
    </location>
</feature>
<dbReference type="PROSITE" id="PS51745">
    <property type="entry name" value="PB1"/>
    <property type="match status" value="1"/>
</dbReference>
<evidence type="ECO:0000259" key="17">
    <source>
        <dbReference type="PROSITE" id="PS50030"/>
    </source>
</evidence>
<evidence type="ECO:0000256" key="9">
    <source>
        <dbReference type="ARBA" id="ARBA00023163"/>
    </source>
</evidence>
<evidence type="ECO:0000256" key="7">
    <source>
        <dbReference type="ARBA" id="ARBA00022771"/>
    </source>
</evidence>
<feature type="region of interest" description="Disordered" evidence="16">
    <location>
        <begin position="351"/>
        <end position="401"/>
    </location>
</feature>
<dbReference type="SUPFAM" id="SSF57850">
    <property type="entry name" value="RING/U-box"/>
    <property type="match status" value="1"/>
</dbReference>
<organism evidence="20 21">
    <name type="scientific">Knipowitschia caucasica</name>
    <name type="common">Caucasian dwarf goby</name>
    <name type="synonym">Pomatoschistus caucasicus</name>
    <dbReference type="NCBI Taxonomy" id="637954"/>
    <lineage>
        <taxon>Eukaryota</taxon>
        <taxon>Metazoa</taxon>
        <taxon>Chordata</taxon>
        <taxon>Craniata</taxon>
        <taxon>Vertebrata</taxon>
        <taxon>Euteleostomi</taxon>
        <taxon>Actinopterygii</taxon>
        <taxon>Neopterygii</taxon>
        <taxon>Teleostei</taxon>
        <taxon>Neoteleostei</taxon>
        <taxon>Acanthomorphata</taxon>
        <taxon>Gobiaria</taxon>
        <taxon>Gobiiformes</taxon>
        <taxon>Gobioidei</taxon>
        <taxon>Gobiidae</taxon>
        <taxon>Gobiinae</taxon>
        <taxon>Knipowitschia</taxon>
    </lineage>
</organism>
<keyword evidence="9" id="KW-0804">Transcription</keyword>
<evidence type="ECO:0000256" key="16">
    <source>
        <dbReference type="SAM" id="MobiDB-lite"/>
    </source>
</evidence>
<dbReference type="Gene3D" id="3.10.20.90">
    <property type="entry name" value="Phosphatidylinositol 3-kinase Catalytic Subunit, Chain A, domain 1"/>
    <property type="match status" value="1"/>
</dbReference>
<evidence type="ECO:0000313" key="21">
    <source>
        <dbReference type="Proteomes" id="UP001497482"/>
    </source>
</evidence>
<proteinExistence type="predicted"/>
<evidence type="ECO:0000256" key="12">
    <source>
        <dbReference type="ARBA" id="ARBA00062450"/>
    </source>
</evidence>
<dbReference type="SMART" id="SM00291">
    <property type="entry name" value="ZnF_ZZ"/>
    <property type="match status" value="1"/>
</dbReference>
<evidence type="ECO:0000256" key="11">
    <source>
        <dbReference type="ARBA" id="ARBA00054138"/>
    </source>
</evidence>
<gene>
    <name evidence="20" type="ORF">KC01_LOCUS38998</name>
</gene>
<dbReference type="FunFam" id="1.10.8.10:FF:000034">
    <property type="entry name" value="Sequestosome 1"/>
    <property type="match status" value="1"/>
</dbReference>
<dbReference type="GO" id="GO:0005634">
    <property type="term" value="C:nucleus"/>
    <property type="evidence" value="ECO:0007669"/>
    <property type="project" value="UniProtKB-SubCell"/>
</dbReference>
<comment type="function">
    <text evidence="11">Required for selective autophagy activation by ubiquitinated proteins. Implicated in sigma rhabdovirus multiplication and necessary for male fertility. Involved in activating transcription of Drs.</text>
</comment>
<evidence type="ECO:0000313" key="20">
    <source>
        <dbReference type="EMBL" id="CAL1612697.1"/>
    </source>
</evidence>
<reference evidence="20 21" key="1">
    <citation type="submission" date="2024-04" db="EMBL/GenBank/DDBJ databases">
        <authorList>
            <person name="Waldvogel A.-M."/>
            <person name="Schoenle A."/>
        </authorList>
    </citation>
    <scope>NUCLEOTIDE SEQUENCE [LARGE SCALE GENOMIC DNA]</scope>
</reference>